<proteinExistence type="inferred from homology"/>
<sequence>MGKRTASQAGITNPGETRGKTKKNKTATDGETVPPVPKPKKAEKYARAKALREEKREQRKLSANGQGPVTGANAVNATPKKLKTDAPATQDASPAATPTSAPASAGPDAPLSATQTKKQQKVLRKGEKAKMKEEKKAMHKKLKAEKKRRKREAKLAARRTAEQKIADEGEDAEQDGEAAAPKELSKKEQRKAERKAEQLAKKAEKAAKKAAKKAAEKSGDAEPEQNGKADQSESDDDSLTSEQTSDSDAPDSASEANGVSAEDTEMTDAPSSSEEVTENTPAETPDATSEEESPKEIKKEKSKKDKSDKKDKKDKSEKKEKKEKSEKRERKEKSEKKAKKDKKQDNTEEASPAEATPVPATNGTTPITAQSATSGYVQDPALAALPQSEIDAFMSKHFIAVTDPLGSATKLRPIVSFDHLPVTDESLRAPFATFTAPTPIQAAAWPSLLSGRDVIGVAETGSGKTLGFGVPCVRHIMSLPRNKGVKAVIVSPTRELASQIHEQLVKIAEPAGLKSVCIYGGVPKDEQKIGLKKASIVVATPGRLNDLIDEGAADISKADYVVLDEADRMLDKGFEDAIRKIISSTRPISERQTLMFTATWPKSVQELASTFMRSPVKITIGDNPTGELRANTRITQTVEVVEPRDKEYRLFQILKEHTAGSKKNDRILIFCLYKKEATRVEETIRRKGFKVGGIHGDLSQAQRTASLEKFKKGEIPLLVATDVAARGLDIPAVKLVVNVTFPLTAEDYVHRIGRTGRAGQDGKAITLFTEHDKALAGALVNVLKGANQPVPEDLMKFGTTVKKKGHEAYGAFFKDTADMKQATKITFDD</sequence>
<evidence type="ECO:0000256" key="12">
    <source>
        <dbReference type="ARBA" id="ARBA00047984"/>
    </source>
</evidence>
<evidence type="ECO:0000259" key="14">
    <source>
        <dbReference type="PROSITE" id="PS51192"/>
    </source>
</evidence>
<name>A0A8H4IHI7_9PEZI</name>
<evidence type="ECO:0000256" key="8">
    <source>
        <dbReference type="ARBA" id="ARBA00022806"/>
    </source>
</evidence>
<evidence type="ECO:0000256" key="4">
    <source>
        <dbReference type="ARBA" id="ARBA00022517"/>
    </source>
</evidence>
<dbReference type="InterPro" id="IPR044742">
    <property type="entry name" value="DEAD/DEAH_RhlB"/>
</dbReference>
<evidence type="ECO:0000256" key="3">
    <source>
        <dbReference type="ARBA" id="ARBA00012552"/>
    </source>
</evidence>
<dbReference type="SMART" id="SM00490">
    <property type="entry name" value="HELICc"/>
    <property type="match status" value="1"/>
</dbReference>
<evidence type="ECO:0000256" key="5">
    <source>
        <dbReference type="ARBA" id="ARBA00022552"/>
    </source>
</evidence>
<feature type="compositionally biased region" description="Polar residues" evidence="13">
    <location>
        <begin position="1"/>
        <end position="15"/>
    </location>
</feature>
<feature type="compositionally biased region" description="Low complexity" evidence="13">
    <location>
        <begin position="85"/>
        <end position="113"/>
    </location>
</feature>
<comment type="subcellular location">
    <subcellularLocation>
        <location evidence="1">Nucleus</location>
        <location evidence="1">Nucleolus</location>
    </subcellularLocation>
</comment>
<evidence type="ECO:0000256" key="11">
    <source>
        <dbReference type="ARBA" id="ARBA00037449"/>
    </source>
</evidence>
<comment type="function">
    <text evidence="11">ATP-dependent RNA helicase required for 60S ribosomal subunit synthesis. Involved in efficient pre-rRNA processing, predominantly at site A3, which is necessary for the normal formation of 25S and 5.8S rRNAs.</text>
</comment>
<feature type="region of interest" description="Disordered" evidence="13">
    <location>
        <begin position="1"/>
        <end position="367"/>
    </location>
</feature>
<comment type="caution">
    <text evidence="16">The sequence shown here is derived from an EMBL/GenBank/DDBJ whole genome shotgun (WGS) entry which is preliminary data.</text>
</comment>
<feature type="compositionally biased region" description="Polar residues" evidence="13">
    <location>
        <begin position="269"/>
        <end position="282"/>
    </location>
</feature>
<feature type="compositionally biased region" description="Low complexity" evidence="13">
    <location>
        <begin position="246"/>
        <end position="256"/>
    </location>
</feature>
<dbReference type="SMART" id="SM00487">
    <property type="entry name" value="DEXDc"/>
    <property type="match status" value="1"/>
</dbReference>
<dbReference type="Pfam" id="PF00271">
    <property type="entry name" value="Helicase_C"/>
    <property type="match status" value="1"/>
</dbReference>
<evidence type="ECO:0000313" key="16">
    <source>
        <dbReference type="EMBL" id="KAF4301400.1"/>
    </source>
</evidence>
<keyword evidence="10" id="KW-0539">Nucleus</keyword>
<dbReference type="AlphaFoldDB" id="A0A8H4IHI7"/>
<evidence type="ECO:0000256" key="2">
    <source>
        <dbReference type="ARBA" id="ARBA00009334"/>
    </source>
</evidence>
<organism evidence="16 17">
    <name type="scientific">Botryosphaeria dothidea</name>
    <dbReference type="NCBI Taxonomy" id="55169"/>
    <lineage>
        <taxon>Eukaryota</taxon>
        <taxon>Fungi</taxon>
        <taxon>Dikarya</taxon>
        <taxon>Ascomycota</taxon>
        <taxon>Pezizomycotina</taxon>
        <taxon>Dothideomycetes</taxon>
        <taxon>Dothideomycetes incertae sedis</taxon>
        <taxon>Botryosphaeriales</taxon>
        <taxon>Botryosphaeriaceae</taxon>
        <taxon>Botryosphaeria</taxon>
    </lineage>
</organism>
<keyword evidence="9" id="KW-0067">ATP-binding</keyword>
<evidence type="ECO:0000256" key="10">
    <source>
        <dbReference type="ARBA" id="ARBA00023242"/>
    </source>
</evidence>
<protein>
    <recommendedName>
        <fullName evidence="3">RNA helicase</fullName>
        <ecNumber evidence="3">3.6.4.13</ecNumber>
    </recommendedName>
</protein>
<keyword evidence="17" id="KW-1185">Reference proteome</keyword>
<dbReference type="GO" id="GO:0005524">
    <property type="term" value="F:ATP binding"/>
    <property type="evidence" value="ECO:0007669"/>
    <property type="project" value="UniProtKB-KW"/>
</dbReference>
<evidence type="ECO:0000256" key="6">
    <source>
        <dbReference type="ARBA" id="ARBA00022741"/>
    </source>
</evidence>
<evidence type="ECO:0000256" key="1">
    <source>
        <dbReference type="ARBA" id="ARBA00004604"/>
    </source>
</evidence>
<dbReference type="CDD" id="cd00268">
    <property type="entry name" value="DEADc"/>
    <property type="match status" value="1"/>
</dbReference>
<keyword evidence="7" id="KW-0378">Hydrolase</keyword>
<evidence type="ECO:0000313" key="17">
    <source>
        <dbReference type="Proteomes" id="UP000572817"/>
    </source>
</evidence>
<dbReference type="PANTHER" id="PTHR47958">
    <property type="entry name" value="ATP-DEPENDENT RNA HELICASE DBP3"/>
    <property type="match status" value="1"/>
</dbReference>
<dbReference type="SUPFAM" id="SSF52540">
    <property type="entry name" value="P-loop containing nucleoside triphosphate hydrolases"/>
    <property type="match status" value="1"/>
</dbReference>
<dbReference type="Pfam" id="PF00270">
    <property type="entry name" value="DEAD"/>
    <property type="match status" value="1"/>
</dbReference>
<dbReference type="EC" id="3.6.4.13" evidence="3"/>
<evidence type="ECO:0000256" key="13">
    <source>
        <dbReference type="SAM" id="MobiDB-lite"/>
    </source>
</evidence>
<dbReference type="GO" id="GO:0003724">
    <property type="term" value="F:RNA helicase activity"/>
    <property type="evidence" value="ECO:0007669"/>
    <property type="project" value="UniProtKB-EC"/>
</dbReference>
<dbReference type="InterPro" id="IPR011545">
    <property type="entry name" value="DEAD/DEAH_box_helicase_dom"/>
</dbReference>
<dbReference type="Proteomes" id="UP000572817">
    <property type="component" value="Unassembled WGS sequence"/>
</dbReference>
<keyword evidence="8 16" id="KW-0347">Helicase</keyword>
<dbReference type="InterPro" id="IPR027417">
    <property type="entry name" value="P-loop_NTPase"/>
</dbReference>
<dbReference type="InterPro" id="IPR014001">
    <property type="entry name" value="Helicase_ATP-bd"/>
</dbReference>
<dbReference type="FunFam" id="3.40.50.300:FF:000008">
    <property type="entry name" value="ATP-dependent RNA helicase RhlB"/>
    <property type="match status" value="1"/>
</dbReference>
<keyword evidence="5" id="KW-0698">rRNA processing</keyword>
<gene>
    <name evidence="16" type="ORF">GTA08_BOTSDO10842</name>
</gene>
<comment type="catalytic activity">
    <reaction evidence="12">
        <text>ATP + H2O = ADP + phosphate + H(+)</text>
        <dbReference type="Rhea" id="RHEA:13065"/>
        <dbReference type="ChEBI" id="CHEBI:15377"/>
        <dbReference type="ChEBI" id="CHEBI:15378"/>
        <dbReference type="ChEBI" id="CHEBI:30616"/>
        <dbReference type="ChEBI" id="CHEBI:43474"/>
        <dbReference type="ChEBI" id="CHEBI:456216"/>
        <dbReference type="EC" id="3.6.4.13"/>
    </reaction>
</comment>
<feature type="compositionally biased region" description="Basic residues" evidence="13">
    <location>
        <begin position="137"/>
        <end position="152"/>
    </location>
</feature>
<keyword evidence="6" id="KW-0547">Nucleotide-binding</keyword>
<keyword evidence="4" id="KW-0690">Ribosome biogenesis</keyword>
<dbReference type="PROSITE" id="PS51192">
    <property type="entry name" value="HELICASE_ATP_BIND_1"/>
    <property type="match status" value="1"/>
</dbReference>
<accession>A0A8H4IHI7</accession>
<comment type="similarity">
    <text evidence="2">Belongs to the DEAD box helicase family. DDX5/DBP2 subfamily.</text>
</comment>
<dbReference type="Gene3D" id="3.40.50.300">
    <property type="entry name" value="P-loop containing nucleotide triphosphate hydrolases"/>
    <property type="match status" value="2"/>
</dbReference>
<dbReference type="OrthoDB" id="196131at2759"/>
<reference evidence="16" key="1">
    <citation type="submission" date="2020-04" db="EMBL/GenBank/DDBJ databases">
        <title>Genome Assembly and Annotation of Botryosphaeria dothidea sdau 11-99, a Latent Pathogen of Apple Fruit Ring Rot in China.</title>
        <authorList>
            <person name="Yu C."/>
            <person name="Diao Y."/>
            <person name="Lu Q."/>
            <person name="Zhao J."/>
            <person name="Cui S."/>
            <person name="Peng C."/>
            <person name="He B."/>
            <person name="Liu H."/>
        </authorList>
    </citation>
    <scope>NUCLEOTIDE SEQUENCE [LARGE SCALE GENOMIC DNA]</scope>
    <source>
        <strain evidence="16">Sdau11-99</strain>
    </source>
</reference>
<feature type="compositionally biased region" description="Basic and acidic residues" evidence="13">
    <location>
        <begin position="40"/>
        <end position="60"/>
    </location>
</feature>
<feature type="domain" description="Helicase C-terminal" evidence="15">
    <location>
        <begin position="633"/>
        <end position="798"/>
    </location>
</feature>
<feature type="compositionally biased region" description="Basic and acidic residues" evidence="13">
    <location>
        <begin position="292"/>
        <end position="335"/>
    </location>
</feature>
<evidence type="ECO:0000259" key="15">
    <source>
        <dbReference type="PROSITE" id="PS51194"/>
    </source>
</evidence>
<dbReference type="EMBL" id="WWBZ02000082">
    <property type="protein sequence ID" value="KAF4301400.1"/>
    <property type="molecule type" value="Genomic_DNA"/>
</dbReference>
<dbReference type="PROSITE" id="PS51194">
    <property type="entry name" value="HELICASE_CTER"/>
    <property type="match status" value="1"/>
</dbReference>
<dbReference type="InterPro" id="IPR001650">
    <property type="entry name" value="Helicase_C-like"/>
</dbReference>
<evidence type="ECO:0000256" key="7">
    <source>
        <dbReference type="ARBA" id="ARBA00022801"/>
    </source>
</evidence>
<dbReference type="GO" id="GO:0016787">
    <property type="term" value="F:hydrolase activity"/>
    <property type="evidence" value="ECO:0007669"/>
    <property type="project" value="UniProtKB-KW"/>
</dbReference>
<evidence type="ECO:0000256" key="9">
    <source>
        <dbReference type="ARBA" id="ARBA00022840"/>
    </source>
</evidence>
<feature type="compositionally biased region" description="Basic and acidic residues" evidence="13">
    <location>
        <begin position="183"/>
        <end position="231"/>
    </location>
</feature>
<feature type="domain" description="Helicase ATP-binding" evidence="14">
    <location>
        <begin position="445"/>
        <end position="618"/>
    </location>
</feature>
<dbReference type="CDD" id="cd18787">
    <property type="entry name" value="SF2_C_DEAD"/>
    <property type="match status" value="1"/>
</dbReference>
<dbReference type="InterPro" id="IPR000629">
    <property type="entry name" value="RNA-helicase_DEAD-box_CS"/>
</dbReference>
<feature type="compositionally biased region" description="Basic and acidic residues" evidence="13">
    <location>
        <begin position="124"/>
        <end position="136"/>
    </location>
</feature>
<feature type="compositionally biased region" description="Basic and acidic residues" evidence="13">
    <location>
        <begin position="153"/>
        <end position="167"/>
    </location>
</feature>
<dbReference type="PROSITE" id="PS00039">
    <property type="entry name" value="DEAD_ATP_HELICASE"/>
    <property type="match status" value="1"/>
</dbReference>
<dbReference type="GO" id="GO:0003676">
    <property type="term" value="F:nucleic acid binding"/>
    <property type="evidence" value="ECO:0007669"/>
    <property type="project" value="InterPro"/>
</dbReference>